<dbReference type="GeneID" id="14307910"/>
<dbReference type="Pfam" id="PF03975">
    <property type="entry name" value="CheD"/>
    <property type="match status" value="1"/>
</dbReference>
<reference evidence="4 5" key="2">
    <citation type="journal article" date="2014" name="Genome Announc.">
        <title>Complete Genome Sequence of Methanoregula formicica SMSPT, a Mesophilic Hydrogenotrophic Methanogen Isolated from a Methanogenic Upflow Anaerobic Sludge Blanket Reactor.</title>
        <authorList>
            <person name="Yamamoto K."/>
            <person name="Tamaki H."/>
            <person name="Cadillo-Quiroz H."/>
            <person name="Imachi H."/>
            <person name="Kyrpides N."/>
            <person name="Woyke T."/>
            <person name="Goodwin L."/>
            <person name="Zinder S.H."/>
            <person name="Kamagata Y."/>
            <person name="Liu W.T."/>
        </authorList>
    </citation>
    <scope>NUCLEOTIDE SEQUENCE [LARGE SCALE GENOMIC DNA]</scope>
    <source>
        <strain evidence="5">DSM 22288 / NBRC 105244 / SMSP</strain>
    </source>
</reference>
<keyword evidence="1 3" id="KW-0145">Chemotaxis</keyword>
<dbReference type="HOGENOM" id="CLU_087854_2_0_2"/>
<keyword evidence="5" id="KW-1185">Reference proteome</keyword>
<name>L0HHJ2_METFS</name>
<dbReference type="InParanoid" id="L0HHJ2"/>
<dbReference type="EC" id="3.5.1.44" evidence="3"/>
<dbReference type="SUPFAM" id="SSF64438">
    <property type="entry name" value="CNF1/YfiH-like putative cysteine hydrolases"/>
    <property type="match status" value="1"/>
</dbReference>
<reference evidence="5" key="1">
    <citation type="submission" date="2011-12" db="EMBL/GenBank/DDBJ databases">
        <title>Complete sequence of Methanoregula formicicum SMSP.</title>
        <authorList>
            <person name="Lucas S."/>
            <person name="Han J."/>
            <person name="Lapidus A."/>
            <person name="Cheng J.-F."/>
            <person name="Goodwin L."/>
            <person name="Pitluck S."/>
            <person name="Peters L."/>
            <person name="Ovchinnikova G."/>
            <person name="Teshima H."/>
            <person name="Detter J.C."/>
            <person name="Han C."/>
            <person name="Tapia R."/>
            <person name="Land M."/>
            <person name="Hauser L."/>
            <person name="Kyrpides N."/>
            <person name="Ivanova N."/>
            <person name="Pagani I."/>
            <person name="Imachi H."/>
            <person name="Tamaki H."/>
            <person name="Sekiguchi Y."/>
            <person name="Kamagata Y."/>
            <person name="Cadillo-Quiroz H."/>
            <person name="Zinder S."/>
            <person name="Liu W.-T."/>
            <person name="Woyke T."/>
        </authorList>
    </citation>
    <scope>NUCLEOTIDE SEQUENCE [LARGE SCALE GENOMIC DNA]</scope>
    <source>
        <strain evidence="5">DSM 22288 / NBRC 105244 / SMSP</strain>
    </source>
</reference>
<dbReference type="CDD" id="cd16352">
    <property type="entry name" value="CheD"/>
    <property type="match status" value="1"/>
</dbReference>
<accession>L0HHJ2</accession>
<dbReference type="InterPro" id="IPR038592">
    <property type="entry name" value="CheD-like_sf"/>
</dbReference>
<dbReference type="Gene3D" id="3.30.1330.200">
    <property type="match status" value="1"/>
</dbReference>
<dbReference type="InterPro" id="IPR011324">
    <property type="entry name" value="Cytotoxic_necrot_fac-like_cat"/>
</dbReference>
<gene>
    <name evidence="3" type="primary">cheD</name>
    <name evidence="4" type="ordered locus">Metfor_1521</name>
</gene>
<evidence type="ECO:0000256" key="1">
    <source>
        <dbReference type="ARBA" id="ARBA00022500"/>
    </source>
</evidence>
<evidence type="ECO:0000313" key="4">
    <source>
        <dbReference type="EMBL" id="AGB02554.1"/>
    </source>
</evidence>
<evidence type="ECO:0000313" key="5">
    <source>
        <dbReference type="Proteomes" id="UP000010824"/>
    </source>
</evidence>
<protein>
    <recommendedName>
        <fullName evidence="3">Probable chemoreceptor glutamine deamidase CheD</fullName>
        <ecNumber evidence="3">3.5.1.44</ecNumber>
    </recommendedName>
</protein>
<dbReference type="STRING" id="593750.Metfor_1521"/>
<dbReference type="GO" id="GO:0006935">
    <property type="term" value="P:chemotaxis"/>
    <property type="evidence" value="ECO:0007669"/>
    <property type="project" value="UniProtKB-UniRule"/>
</dbReference>
<evidence type="ECO:0000256" key="2">
    <source>
        <dbReference type="ARBA" id="ARBA00022801"/>
    </source>
</evidence>
<comment type="similarity">
    <text evidence="3">Belongs to the CheD family.</text>
</comment>
<sequence precursor="true">MADPVPPNGQTAMIGIGEYRVGSFPMMTIGLGSCIGLTLYDDSLKVGAMVHIMLPESAGREDRPGKYADTAIPLLLKELGAHGCKSRSLVAKMAGGACMFEYFGTNLNIGERNAEKVRALLKEHNIPLIKEDVGGKVGRSVTFHPASGGKVNVRRADGTTGVL</sequence>
<comment type="function">
    <text evidence="3">Probably deamidates glutamine residues to glutamate on methyl-accepting chemotaxis receptors (MCPs), playing an important role in chemotaxis.</text>
</comment>
<evidence type="ECO:0000256" key="3">
    <source>
        <dbReference type="HAMAP-Rule" id="MF_01440"/>
    </source>
</evidence>
<comment type="catalytic activity">
    <reaction evidence="3">
        <text>L-glutaminyl-[protein] + H2O = L-glutamyl-[protein] + NH4(+)</text>
        <dbReference type="Rhea" id="RHEA:16441"/>
        <dbReference type="Rhea" id="RHEA-COMP:10207"/>
        <dbReference type="Rhea" id="RHEA-COMP:10208"/>
        <dbReference type="ChEBI" id="CHEBI:15377"/>
        <dbReference type="ChEBI" id="CHEBI:28938"/>
        <dbReference type="ChEBI" id="CHEBI:29973"/>
        <dbReference type="ChEBI" id="CHEBI:30011"/>
        <dbReference type="EC" id="3.5.1.44"/>
    </reaction>
</comment>
<keyword evidence="2 3" id="KW-0378">Hydrolase</keyword>
<dbReference type="Proteomes" id="UP000010824">
    <property type="component" value="Chromosome"/>
</dbReference>
<proteinExistence type="inferred from homology"/>
<dbReference type="RefSeq" id="WP_015285517.1">
    <property type="nucleotide sequence ID" value="NC_019943.1"/>
</dbReference>
<dbReference type="AlphaFoldDB" id="L0HHJ2"/>
<dbReference type="GO" id="GO:0050568">
    <property type="term" value="F:protein-glutamine glutaminase activity"/>
    <property type="evidence" value="ECO:0007669"/>
    <property type="project" value="UniProtKB-UniRule"/>
</dbReference>
<dbReference type="HAMAP" id="MF_01440">
    <property type="entry name" value="CheD"/>
    <property type="match status" value="1"/>
</dbReference>
<dbReference type="KEGG" id="mfo:Metfor_1521"/>
<dbReference type="PANTHER" id="PTHR35147">
    <property type="entry name" value="CHEMORECEPTOR GLUTAMINE DEAMIDASE CHED-RELATED"/>
    <property type="match status" value="1"/>
</dbReference>
<dbReference type="EMBL" id="CP003167">
    <property type="protein sequence ID" value="AGB02554.1"/>
    <property type="molecule type" value="Genomic_DNA"/>
</dbReference>
<dbReference type="PANTHER" id="PTHR35147:SF1">
    <property type="entry name" value="CHEMORECEPTOR GLUTAMINE DEAMIDASE CHED-RELATED"/>
    <property type="match status" value="1"/>
</dbReference>
<dbReference type="eggNOG" id="arCOG02380">
    <property type="taxonomic scope" value="Archaea"/>
</dbReference>
<organism evidence="4 5">
    <name type="scientific">Methanoregula formicica (strain DSM 22288 / NBRC 105244 / SMSP)</name>
    <dbReference type="NCBI Taxonomy" id="593750"/>
    <lineage>
        <taxon>Archaea</taxon>
        <taxon>Methanobacteriati</taxon>
        <taxon>Methanobacteriota</taxon>
        <taxon>Stenosarchaea group</taxon>
        <taxon>Methanomicrobia</taxon>
        <taxon>Methanomicrobiales</taxon>
        <taxon>Methanoregulaceae</taxon>
        <taxon>Methanoregula</taxon>
    </lineage>
</organism>
<dbReference type="InterPro" id="IPR005659">
    <property type="entry name" value="Chemorcpt_Glu_NH3ase_CheD"/>
</dbReference>